<evidence type="ECO:0000313" key="5">
    <source>
        <dbReference type="Proteomes" id="UP000076874"/>
    </source>
</evidence>
<protein>
    <submittedName>
        <fullName evidence="4">Protein kinase-like domain protein</fullName>
    </submittedName>
</protein>
<organism evidence="4 5">
    <name type="scientific">Niveomyces insectorum RCEF 264</name>
    <dbReference type="NCBI Taxonomy" id="1081102"/>
    <lineage>
        <taxon>Eukaryota</taxon>
        <taxon>Fungi</taxon>
        <taxon>Dikarya</taxon>
        <taxon>Ascomycota</taxon>
        <taxon>Pezizomycotina</taxon>
        <taxon>Sordariomycetes</taxon>
        <taxon>Hypocreomycetidae</taxon>
        <taxon>Hypocreales</taxon>
        <taxon>Cordycipitaceae</taxon>
        <taxon>Niveomyces</taxon>
    </lineage>
</organism>
<dbReference type="GO" id="GO:0005524">
    <property type="term" value="F:ATP binding"/>
    <property type="evidence" value="ECO:0007669"/>
    <property type="project" value="UniProtKB-UniRule"/>
</dbReference>
<feature type="region of interest" description="Disordered" evidence="2">
    <location>
        <begin position="1"/>
        <end position="23"/>
    </location>
</feature>
<reference evidence="4 5" key="1">
    <citation type="journal article" date="2016" name="Genome Biol. Evol.">
        <title>Divergent and convergent evolution of fungal pathogenicity.</title>
        <authorList>
            <person name="Shang Y."/>
            <person name="Xiao G."/>
            <person name="Zheng P."/>
            <person name="Cen K."/>
            <person name="Zhan S."/>
            <person name="Wang C."/>
        </authorList>
    </citation>
    <scope>NUCLEOTIDE SEQUENCE [LARGE SCALE GENOMIC DNA]</scope>
    <source>
        <strain evidence="4 5">RCEF 264</strain>
    </source>
</reference>
<feature type="binding site" evidence="1">
    <location>
        <position position="355"/>
    </location>
    <ligand>
        <name>ATP</name>
        <dbReference type="ChEBI" id="CHEBI:30616"/>
    </ligand>
</feature>
<dbReference type="InterPro" id="IPR000719">
    <property type="entry name" value="Prot_kinase_dom"/>
</dbReference>
<feature type="region of interest" description="Disordered" evidence="2">
    <location>
        <begin position="46"/>
        <end position="133"/>
    </location>
</feature>
<feature type="region of interest" description="Disordered" evidence="2">
    <location>
        <begin position="754"/>
        <end position="780"/>
    </location>
</feature>
<dbReference type="PANTHER" id="PTHR44305">
    <property type="entry name" value="SI:DKEY-192D15.2-RELATED"/>
    <property type="match status" value="1"/>
</dbReference>
<feature type="compositionally biased region" description="Basic residues" evidence="2">
    <location>
        <begin position="102"/>
        <end position="131"/>
    </location>
</feature>
<keyword evidence="5" id="KW-1185">Reference proteome</keyword>
<name>A0A167Y1F4_9HYPO</name>
<feature type="region of interest" description="Disordered" evidence="2">
    <location>
        <begin position="824"/>
        <end position="874"/>
    </location>
</feature>
<dbReference type="STRING" id="1081102.A0A167Y1F4"/>
<dbReference type="InterPro" id="IPR017441">
    <property type="entry name" value="Protein_kinase_ATP_BS"/>
</dbReference>
<dbReference type="PROSITE" id="PS50011">
    <property type="entry name" value="PROTEIN_KINASE_DOM"/>
    <property type="match status" value="1"/>
</dbReference>
<dbReference type="Gene3D" id="1.10.510.10">
    <property type="entry name" value="Transferase(Phosphotransferase) domain 1"/>
    <property type="match status" value="1"/>
</dbReference>
<evidence type="ECO:0000256" key="1">
    <source>
        <dbReference type="PROSITE-ProRule" id="PRU10141"/>
    </source>
</evidence>
<dbReference type="GO" id="GO:0004672">
    <property type="term" value="F:protein kinase activity"/>
    <property type="evidence" value="ECO:0007669"/>
    <property type="project" value="InterPro"/>
</dbReference>
<keyword evidence="1" id="KW-0067">ATP-binding</keyword>
<dbReference type="EMBL" id="AZHD01000003">
    <property type="protein sequence ID" value="OAA65705.1"/>
    <property type="molecule type" value="Genomic_DNA"/>
</dbReference>
<evidence type="ECO:0000256" key="2">
    <source>
        <dbReference type="SAM" id="MobiDB-lite"/>
    </source>
</evidence>
<evidence type="ECO:0000259" key="3">
    <source>
        <dbReference type="PROSITE" id="PS50011"/>
    </source>
</evidence>
<feature type="compositionally biased region" description="Basic residues" evidence="2">
    <location>
        <begin position="71"/>
        <end position="85"/>
    </location>
</feature>
<feature type="compositionally biased region" description="Gly residues" evidence="2">
    <location>
        <begin position="761"/>
        <end position="775"/>
    </location>
</feature>
<dbReference type="Proteomes" id="UP000076874">
    <property type="component" value="Unassembled WGS sequence"/>
</dbReference>
<dbReference type="InterPro" id="IPR011009">
    <property type="entry name" value="Kinase-like_dom_sf"/>
</dbReference>
<feature type="compositionally biased region" description="Basic residues" evidence="2">
    <location>
        <begin position="854"/>
        <end position="868"/>
    </location>
</feature>
<dbReference type="OrthoDB" id="4062651at2759"/>
<proteinExistence type="predicted"/>
<dbReference type="SUPFAM" id="SSF56112">
    <property type="entry name" value="Protein kinase-like (PK-like)"/>
    <property type="match status" value="1"/>
</dbReference>
<feature type="compositionally biased region" description="Low complexity" evidence="2">
    <location>
        <begin position="12"/>
        <end position="22"/>
    </location>
</feature>
<dbReference type="InterPro" id="IPR053083">
    <property type="entry name" value="TF_kinase-domain_protein"/>
</dbReference>
<feature type="compositionally biased region" description="Low complexity" evidence="2">
    <location>
        <begin position="824"/>
        <end position="833"/>
    </location>
</feature>
<comment type="caution">
    <text evidence="4">The sequence shown here is derived from an EMBL/GenBank/DDBJ whole genome shotgun (WGS) entry which is preliminary data.</text>
</comment>
<dbReference type="PANTHER" id="PTHR44305:SF2">
    <property type="entry name" value="SI:DKEY-192D15.2"/>
    <property type="match status" value="1"/>
</dbReference>
<feature type="domain" description="Protein kinase" evidence="3">
    <location>
        <begin position="316"/>
        <end position="755"/>
    </location>
</feature>
<keyword evidence="1" id="KW-0547">Nucleotide-binding</keyword>
<keyword evidence="4" id="KW-0808">Transferase</keyword>
<keyword evidence="4" id="KW-0418">Kinase</keyword>
<dbReference type="PROSITE" id="PS00107">
    <property type="entry name" value="PROTEIN_KINASE_ATP"/>
    <property type="match status" value="1"/>
</dbReference>
<sequence>MDVGPRTRSRARAAAEAAAAATAPPPPQILQLRLVLPLVVLVLPSPPEPHQPRSGRQTRHSSHTPKYSSNQRHRLSSNRRHRRSKLPFPPTWHHQLVDKRQMLRRSSRLQGRRLRRRRRPYRQRRLSKAPLHKPSPSSIWRVLPLAAHHLPAKRLSRRLRRPHRPRDRDIESTRPLEATRRLFAVRNLRYLEGDELEFTRFKKSYYVREMCEIVLPGLEGQGEDWPGISREDTEQQWRRCKDNRAYIDAKRQALAWRTREVRPKNAVPEDPVEQTRKLAPLIGPRNRLIAAQSDDRKFAQKRNANALAKRLAFTGLRYRRWLGHGGNGYAALFEARRRERGPNGERGEPFNFVVKVTSDTADHREQLAAEKAMMRMMRGARHIVQCMSAESLAGDINRRKRQKRKANLSTAPFIELDEDPLMCFTEYMNGGDLQEYIGRMRATKMVIPKRGLWHILRCLVYQAIALEYPPSEFPDLYLKADMAAEKNGQTTESIPPRRLIREVFVANGDPDHRFAPTFKLGDFGLAEVTDNDYFDDTDFLTHKRATGKSGCLTPEQFSEEWDYYAVDQVQDPDPETWTAGRYKPAMNVWQLGQVMQSVVSMEIGLVPSVPVLYYVRPRFKKKPDPRNFPSELLEQFQTEAAKCAEDVMADALSNGQGMIQARQAAASAASKVLDLGSMKPEDGIRIFPYDHFDGFGWLWTYAALMEYEGTADHRNNRNMNEADHLMHECICRMMAHRPSDRPQLNELKQVVDDYFAPPGADAGGGGGGGQRGGFNDGQAHDEDMYTDSYVKAWNTMLFESTPTSYHQRKSKNELVPFPEIPSAQLQGQQQQNPDGEDDSSEASSDAGGGGPAAGHRHAGHGGNIRRVRATLATG</sequence>
<evidence type="ECO:0000313" key="4">
    <source>
        <dbReference type="EMBL" id="OAA65705.1"/>
    </source>
</evidence>
<dbReference type="AlphaFoldDB" id="A0A167Y1F4"/>
<accession>A0A167Y1F4</accession>
<gene>
    <name evidence="4" type="ORF">SPI_02492</name>
</gene>